<organism evidence="2 3">
    <name type="scientific">Leptospirillum ferrooxidans (strain C2-3)</name>
    <dbReference type="NCBI Taxonomy" id="1162668"/>
    <lineage>
        <taxon>Bacteria</taxon>
        <taxon>Pseudomonadati</taxon>
        <taxon>Nitrospirota</taxon>
        <taxon>Nitrospiria</taxon>
        <taxon>Nitrospirales</taxon>
        <taxon>Nitrospiraceae</taxon>
        <taxon>Leptospirillum</taxon>
    </lineage>
</organism>
<dbReference type="EMBL" id="AP012342">
    <property type="protein sequence ID" value="BAM07838.1"/>
    <property type="molecule type" value="Genomic_DNA"/>
</dbReference>
<accession>I0IRD9</accession>
<dbReference type="HOGENOM" id="CLU_1576558_0_0_0"/>
<proteinExistence type="predicted"/>
<keyword evidence="3" id="KW-1185">Reference proteome</keyword>
<feature type="transmembrane region" description="Helical" evidence="1">
    <location>
        <begin position="132"/>
        <end position="151"/>
    </location>
</feature>
<feature type="transmembrane region" description="Helical" evidence="1">
    <location>
        <begin position="75"/>
        <end position="93"/>
    </location>
</feature>
<evidence type="ECO:0000313" key="3">
    <source>
        <dbReference type="Proteomes" id="UP000007382"/>
    </source>
</evidence>
<gene>
    <name evidence="2" type="ordered locus">LFE_2165</name>
</gene>
<dbReference type="RefSeq" id="WP_014450321.1">
    <property type="nucleotide sequence ID" value="NC_017094.1"/>
</dbReference>
<keyword evidence="1" id="KW-1133">Transmembrane helix</keyword>
<evidence type="ECO:0000313" key="2">
    <source>
        <dbReference type="EMBL" id="BAM07838.1"/>
    </source>
</evidence>
<dbReference type="STRING" id="1162668.LFE_2165"/>
<feature type="transmembrane region" description="Helical" evidence="1">
    <location>
        <begin position="45"/>
        <end position="63"/>
    </location>
</feature>
<reference evidence="2 3" key="1">
    <citation type="journal article" date="2012" name="J. Bacteriol.">
        <title>Complete Genome Sequence of Leptospirillum ferrooxidans Strain C2-3, Isolated from a Fresh Volcanic Ash Deposit on the Island of Miyake, Japan.</title>
        <authorList>
            <person name="Fujimura R."/>
            <person name="Sato Y."/>
            <person name="Nishizawa T."/>
            <person name="Oshima K."/>
            <person name="Kim S.-W."/>
            <person name="Hattori M."/>
            <person name="Kamijo T."/>
            <person name="Ohta H."/>
        </authorList>
    </citation>
    <scope>NUCLEOTIDE SEQUENCE [LARGE SCALE GENOMIC DNA]</scope>
    <source>
        <strain evidence="2 3">C2-3</strain>
    </source>
</reference>
<keyword evidence="1" id="KW-0812">Transmembrane</keyword>
<feature type="transmembrane region" description="Helical" evidence="1">
    <location>
        <begin position="99"/>
        <end position="120"/>
    </location>
</feature>
<evidence type="ECO:0000256" key="1">
    <source>
        <dbReference type="SAM" id="Phobius"/>
    </source>
</evidence>
<reference evidence="3" key="2">
    <citation type="submission" date="2012-03" db="EMBL/GenBank/DDBJ databases">
        <title>The complete genome sequence of the pioneer microbe on fresh volcanic deposit, Leptospirillum ferrooxidans strain C2-3.</title>
        <authorList>
            <person name="Fujimura R."/>
            <person name="Sato Y."/>
            <person name="Nishizawa T."/>
            <person name="Nanba K."/>
            <person name="Oshima K."/>
            <person name="Hattori M."/>
            <person name="Kamijo T."/>
            <person name="Ohta H."/>
        </authorList>
    </citation>
    <scope>NUCLEOTIDE SEQUENCE [LARGE SCALE GENOMIC DNA]</scope>
    <source>
        <strain evidence="3">C2-3</strain>
    </source>
</reference>
<dbReference type="Proteomes" id="UP000007382">
    <property type="component" value="Chromosome"/>
</dbReference>
<protein>
    <submittedName>
        <fullName evidence="2">Uncharacterized protein</fullName>
    </submittedName>
</protein>
<dbReference type="KEGG" id="lfc:LFE_2165"/>
<keyword evidence="1" id="KW-0472">Membrane</keyword>
<dbReference type="PATRIC" id="fig|1162668.3.peg.2563"/>
<dbReference type="AlphaFoldDB" id="I0IRD9"/>
<sequence>MRWFYRVLLLLILLLLSSVVALKWPPLLWIDWLVPILFFGLRNTPLLAAIACAVLMGTVLTLFSIDPMFELVAKSVLVSILIVWLFPLIQWNHPKNALVAWWGVLMMDGFASVMLPHLLGHGAPEVGQAPDWMRLLATGILGSLFVGILYGSGQLGFARLESVSKKLVR</sequence>
<name>I0IRD9_LEPFC</name>
<dbReference type="OrthoDB" id="9876355at2"/>